<comment type="caution">
    <text evidence="4">The sequence shown here is derived from an EMBL/GenBank/DDBJ whole genome shotgun (WGS) entry which is preliminary data.</text>
</comment>
<feature type="domain" description="Protein FecR C-terminal" evidence="3">
    <location>
        <begin position="255"/>
        <end position="321"/>
    </location>
</feature>
<gene>
    <name evidence="4" type="ORF">B0I27_11056</name>
</gene>
<evidence type="ECO:0000313" key="4">
    <source>
        <dbReference type="EMBL" id="PRY49882.1"/>
    </source>
</evidence>
<keyword evidence="1" id="KW-1133">Transmembrane helix</keyword>
<dbReference type="EMBL" id="PVTH01000010">
    <property type="protein sequence ID" value="PRY49882.1"/>
    <property type="molecule type" value="Genomic_DNA"/>
</dbReference>
<dbReference type="Pfam" id="PF04773">
    <property type="entry name" value="FecR"/>
    <property type="match status" value="1"/>
</dbReference>
<dbReference type="InterPro" id="IPR006860">
    <property type="entry name" value="FecR"/>
</dbReference>
<evidence type="ECO:0000256" key="1">
    <source>
        <dbReference type="SAM" id="Phobius"/>
    </source>
</evidence>
<dbReference type="Pfam" id="PF16344">
    <property type="entry name" value="FecR_C"/>
    <property type="match status" value="1"/>
</dbReference>
<dbReference type="RefSeq" id="WP_106294645.1">
    <property type="nucleotide sequence ID" value="NZ_PVTH01000010.1"/>
</dbReference>
<sequence>MNISPELINKYLNRECSPEEERLVRDWYDSFDSKEEPAELLNSDQRDSIRKRILENVRSEISRNEEGVKVGGSSRRFYYAVGLVAASLIIAFSAVNQILLKDSAAETIETVVITNNTHILKNHILPDGSSLWLEPETTIRYTLPFVNKYRKVSMKGETFFDIKRDTLHPFIIHTEQFDTRVLGTSFSIRANGKDPSRLSVVSGKVFVYAPSPRKSQTEGLYVLPKQKVIYKENKKQLEKSNGTEAALRIWDRKSFVFNNAPVSEVLDVLRTNFDVKVTIDNSLVNDLTLNADFTGLNLPVILELMNKSLNINLGFEDETIILSEE</sequence>
<keyword evidence="1" id="KW-0472">Membrane</keyword>
<reference evidence="4 5" key="1">
    <citation type="submission" date="2018-03" db="EMBL/GenBank/DDBJ databases">
        <title>Genomic Encyclopedia of Type Strains, Phase III (KMG-III): the genomes of soil and plant-associated and newly described type strains.</title>
        <authorList>
            <person name="Whitman W."/>
        </authorList>
    </citation>
    <scope>NUCLEOTIDE SEQUENCE [LARGE SCALE GENOMIC DNA]</scope>
    <source>
        <strain evidence="4 5">CGMCC 1.9313</strain>
    </source>
</reference>
<protein>
    <submittedName>
        <fullName evidence="4">FecR family protein</fullName>
    </submittedName>
</protein>
<name>A0A2T0TVZ9_9SPHI</name>
<keyword evidence="1" id="KW-0812">Transmembrane</keyword>
<evidence type="ECO:0000259" key="3">
    <source>
        <dbReference type="Pfam" id="PF16344"/>
    </source>
</evidence>
<feature type="domain" description="FecR protein" evidence="2">
    <location>
        <begin position="124"/>
        <end position="205"/>
    </location>
</feature>
<feature type="transmembrane region" description="Helical" evidence="1">
    <location>
        <begin position="77"/>
        <end position="95"/>
    </location>
</feature>
<proteinExistence type="predicted"/>
<dbReference type="PIRSF" id="PIRSF018266">
    <property type="entry name" value="FecR"/>
    <property type="match status" value="1"/>
</dbReference>
<keyword evidence="5" id="KW-1185">Reference proteome</keyword>
<dbReference type="GO" id="GO:0016989">
    <property type="term" value="F:sigma factor antagonist activity"/>
    <property type="evidence" value="ECO:0007669"/>
    <property type="project" value="TreeGrafter"/>
</dbReference>
<dbReference type="OrthoDB" id="645173at2"/>
<accession>A0A2T0TVZ9</accession>
<dbReference type="PANTHER" id="PTHR30273:SF2">
    <property type="entry name" value="PROTEIN FECR"/>
    <property type="match status" value="1"/>
</dbReference>
<dbReference type="InterPro" id="IPR032508">
    <property type="entry name" value="FecR_C"/>
</dbReference>
<dbReference type="InterPro" id="IPR012373">
    <property type="entry name" value="Ferrdict_sens_TM"/>
</dbReference>
<dbReference type="Gene3D" id="2.60.120.1440">
    <property type="match status" value="1"/>
</dbReference>
<dbReference type="Gene3D" id="3.55.50.30">
    <property type="match status" value="1"/>
</dbReference>
<dbReference type="Proteomes" id="UP000238034">
    <property type="component" value="Unassembled WGS sequence"/>
</dbReference>
<evidence type="ECO:0000259" key="2">
    <source>
        <dbReference type="Pfam" id="PF04773"/>
    </source>
</evidence>
<dbReference type="PANTHER" id="PTHR30273">
    <property type="entry name" value="PERIPLASMIC SIGNAL SENSOR AND SIGMA FACTOR ACTIVATOR FECR-RELATED"/>
    <property type="match status" value="1"/>
</dbReference>
<dbReference type="AlphaFoldDB" id="A0A2T0TVZ9"/>
<organism evidence="4 5">
    <name type="scientific">Arcticibacter pallidicorallinus</name>
    <dbReference type="NCBI Taxonomy" id="1259464"/>
    <lineage>
        <taxon>Bacteria</taxon>
        <taxon>Pseudomonadati</taxon>
        <taxon>Bacteroidota</taxon>
        <taxon>Sphingobacteriia</taxon>
        <taxon>Sphingobacteriales</taxon>
        <taxon>Sphingobacteriaceae</taxon>
        <taxon>Arcticibacter</taxon>
    </lineage>
</organism>
<evidence type="ECO:0000313" key="5">
    <source>
        <dbReference type="Proteomes" id="UP000238034"/>
    </source>
</evidence>